<dbReference type="GO" id="GO:0140359">
    <property type="term" value="F:ABC-type transporter activity"/>
    <property type="evidence" value="ECO:0007669"/>
    <property type="project" value="InterPro"/>
</dbReference>
<evidence type="ECO:0000313" key="7">
    <source>
        <dbReference type="Proteomes" id="UP000435649"/>
    </source>
</evidence>
<dbReference type="InterPro" id="IPR015860">
    <property type="entry name" value="ABC_transpr_TagH-like"/>
</dbReference>
<reference evidence="6 7" key="1">
    <citation type="submission" date="2019-08" db="EMBL/GenBank/DDBJ databases">
        <title>In-depth cultivation of the pig gut microbiome towards novel bacterial diversity and tailored functional studies.</title>
        <authorList>
            <person name="Wylensek D."/>
            <person name="Hitch T.C.A."/>
            <person name="Clavel T."/>
        </authorList>
    </citation>
    <scope>NUCLEOTIDE SEQUENCE [LARGE SCALE GENOMIC DNA]</scope>
    <source>
        <strain evidence="6 7">BBE-744-WT-12</strain>
    </source>
</reference>
<keyword evidence="4 6" id="KW-0067">ATP-binding</keyword>
<dbReference type="PANTHER" id="PTHR46743">
    <property type="entry name" value="TEICHOIC ACIDS EXPORT ATP-BINDING PROTEIN TAGH"/>
    <property type="match status" value="1"/>
</dbReference>
<dbReference type="PROSITE" id="PS00211">
    <property type="entry name" value="ABC_TRANSPORTER_1"/>
    <property type="match status" value="1"/>
</dbReference>
<evidence type="ECO:0000256" key="2">
    <source>
        <dbReference type="ARBA" id="ARBA00022448"/>
    </source>
</evidence>
<dbReference type="GO" id="GO:0016887">
    <property type="term" value="F:ATP hydrolysis activity"/>
    <property type="evidence" value="ECO:0007669"/>
    <property type="project" value="InterPro"/>
</dbReference>
<dbReference type="PROSITE" id="PS50893">
    <property type="entry name" value="ABC_TRANSPORTER_2"/>
    <property type="match status" value="1"/>
</dbReference>
<evidence type="ECO:0000256" key="3">
    <source>
        <dbReference type="ARBA" id="ARBA00022741"/>
    </source>
</evidence>
<evidence type="ECO:0000313" key="6">
    <source>
        <dbReference type="EMBL" id="MST99470.1"/>
    </source>
</evidence>
<dbReference type="Pfam" id="PF00005">
    <property type="entry name" value="ABC_tran"/>
    <property type="match status" value="1"/>
</dbReference>
<keyword evidence="3" id="KW-0547">Nucleotide-binding</keyword>
<dbReference type="InterPro" id="IPR027417">
    <property type="entry name" value="P-loop_NTPase"/>
</dbReference>
<dbReference type="SMART" id="SM00382">
    <property type="entry name" value="AAA"/>
    <property type="match status" value="1"/>
</dbReference>
<proteinExistence type="inferred from homology"/>
<evidence type="ECO:0000256" key="4">
    <source>
        <dbReference type="ARBA" id="ARBA00022840"/>
    </source>
</evidence>
<dbReference type="AlphaFoldDB" id="A0A844G6E9"/>
<dbReference type="InterPro" id="IPR003593">
    <property type="entry name" value="AAA+_ATPase"/>
</dbReference>
<dbReference type="InterPro" id="IPR003439">
    <property type="entry name" value="ABC_transporter-like_ATP-bd"/>
</dbReference>
<keyword evidence="2" id="KW-0813">Transport</keyword>
<gene>
    <name evidence="6" type="ORF">FYJ85_20800</name>
</gene>
<keyword evidence="7" id="KW-1185">Reference proteome</keyword>
<dbReference type="PANTHER" id="PTHR46743:SF2">
    <property type="entry name" value="TEICHOIC ACIDS EXPORT ATP-BINDING PROTEIN TAGH"/>
    <property type="match status" value="1"/>
</dbReference>
<dbReference type="InterPro" id="IPR017871">
    <property type="entry name" value="ABC_transporter-like_CS"/>
</dbReference>
<feature type="domain" description="ABC transporter" evidence="5">
    <location>
        <begin position="18"/>
        <end position="231"/>
    </location>
</feature>
<dbReference type="GO" id="GO:0016020">
    <property type="term" value="C:membrane"/>
    <property type="evidence" value="ECO:0007669"/>
    <property type="project" value="InterPro"/>
</dbReference>
<organism evidence="6 7">
    <name type="scientific">Victivallis lenta</name>
    <dbReference type="NCBI Taxonomy" id="2606640"/>
    <lineage>
        <taxon>Bacteria</taxon>
        <taxon>Pseudomonadati</taxon>
        <taxon>Lentisphaerota</taxon>
        <taxon>Lentisphaeria</taxon>
        <taxon>Victivallales</taxon>
        <taxon>Victivallaceae</taxon>
        <taxon>Victivallis</taxon>
    </lineage>
</organism>
<accession>A0A844G6E9</accession>
<dbReference type="CDD" id="cd03220">
    <property type="entry name" value="ABC_KpsT_Wzt"/>
    <property type="match status" value="1"/>
</dbReference>
<dbReference type="SUPFAM" id="SSF52540">
    <property type="entry name" value="P-loop containing nucleoside triphosphate hydrolases"/>
    <property type="match status" value="1"/>
</dbReference>
<evidence type="ECO:0000259" key="5">
    <source>
        <dbReference type="PROSITE" id="PS50893"/>
    </source>
</evidence>
<dbReference type="EMBL" id="VUNS01000037">
    <property type="protein sequence ID" value="MST99470.1"/>
    <property type="molecule type" value="Genomic_DNA"/>
</dbReference>
<comment type="caution">
    <text evidence="6">The sequence shown here is derived from an EMBL/GenBank/DDBJ whole genome shotgun (WGS) entry which is preliminary data.</text>
</comment>
<comment type="similarity">
    <text evidence="1">Belongs to the ABC transporter superfamily.</text>
</comment>
<dbReference type="Proteomes" id="UP000435649">
    <property type="component" value="Unassembled WGS sequence"/>
</dbReference>
<dbReference type="Gene3D" id="3.40.50.300">
    <property type="entry name" value="P-loop containing nucleotide triphosphate hydrolases"/>
    <property type="match status" value="1"/>
</dbReference>
<name>A0A844G6E9_9BACT</name>
<dbReference type="InterPro" id="IPR050683">
    <property type="entry name" value="Bact_Polysacc_Export_ATP-bd"/>
</dbReference>
<sequence length="231" mass="25866">MNQSMIVYDVCHVGISYMKSASFPWRKNRFQALKDVNFQIRSGDVVGIIGRNGAGKTTLLRLLAGILKPDTGVIRRAYEHVGILSFGSGFEDRLSGRQNIMLEGIQMGVPRRKILQHADPIIELAGLGEFIDQPIKVYSSGMRTRLGFAIAYYLHSQVLLIDETFVAGDDEFQKKAGQLITEKIQSGITVVMVSHALSVLEHLCNRIIQIEDGVSLPELPVRESIERYRHQ</sequence>
<evidence type="ECO:0000256" key="1">
    <source>
        <dbReference type="ARBA" id="ARBA00005417"/>
    </source>
</evidence>
<dbReference type="GO" id="GO:0005524">
    <property type="term" value="F:ATP binding"/>
    <property type="evidence" value="ECO:0007669"/>
    <property type="project" value="UniProtKB-KW"/>
</dbReference>
<protein>
    <submittedName>
        <fullName evidence="6">ABC transporter ATP-binding protein</fullName>
    </submittedName>
</protein>
<dbReference type="RefSeq" id="WP_154420655.1">
    <property type="nucleotide sequence ID" value="NZ_VUNS01000037.1"/>
</dbReference>